<organism evidence="1">
    <name type="scientific">bioreactor metagenome</name>
    <dbReference type="NCBI Taxonomy" id="1076179"/>
    <lineage>
        <taxon>unclassified sequences</taxon>
        <taxon>metagenomes</taxon>
        <taxon>ecological metagenomes</taxon>
    </lineage>
</organism>
<comment type="caution">
    <text evidence="1">The sequence shown here is derived from an EMBL/GenBank/DDBJ whole genome shotgun (WGS) entry which is preliminary data.</text>
</comment>
<name>A0A645BU03_9ZZZZ</name>
<protein>
    <submittedName>
        <fullName evidence="1">Uncharacterized protein</fullName>
    </submittedName>
</protein>
<gene>
    <name evidence="1" type="ORF">SDC9_115834</name>
</gene>
<proteinExistence type="predicted"/>
<dbReference type="AlphaFoldDB" id="A0A645BU03"/>
<accession>A0A645BU03</accession>
<evidence type="ECO:0000313" key="1">
    <source>
        <dbReference type="EMBL" id="MPM68899.1"/>
    </source>
</evidence>
<dbReference type="EMBL" id="VSSQ01022528">
    <property type="protein sequence ID" value="MPM68899.1"/>
    <property type="molecule type" value="Genomic_DNA"/>
</dbReference>
<reference evidence="1" key="1">
    <citation type="submission" date="2019-08" db="EMBL/GenBank/DDBJ databases">
        <authorList>
            <person name="Kucharzyk K."/>
            <person name="Murdoch R.W."/>
            <person name="Higgins S."/>
            <person name="Loffler F."/>
        </authorList>
    </citation>
    <scope>NUCLEOTIDE SEQUENCE</scope>
</reference>
<sequence length="161" mass="17488">MFCLDTRSAESSDFESVVICVYSSGERDEINADISAGLAGPKDVTSPSTIFTKYLNTNNIQMTPITLNMKWAKAALFADRFAGIAARFAVIVVPMFSPIIIAAAAGKSIHPFVAIIRVRATVALDDCTRMVKTDPISRKIRTDPIPMSEKFCTNDSTSGLF</sequence>